<reference evidence="1 2" key="1">
    <citation type="submission" date="2015-09" db="EMBL/GenBank/DDBJ databases">
        <title>Host preference determinants of Valsa canker pathogens revealed by comparative genomics.</title>
        <authorList>
            <person name="Yin Z."/>
            <person name="Huang L."/>
        </authorList>
    </citation>
    <scope>NUCLEOTIDE SEQUENCE [LARGE SCALE GENOMIC DNA]</scope>
    <source>
        <strain evidence="1 2">03-1</strain>
    </source>
</reference>
<sequence>MQREAIQDFERNNKRGPFISMDQPNNGCVFITSCEEWLAGGFVGKSATFHNVMMVINLDHGLITSHIAAMDTAILDLNSVDKAVRQTGRGTSTQASTCKIGDKPRRDYSLRPVQGSPGTVEFDEATREETVRQLEDAKLQMTQQGLARHKTVILMCRDRFQKAVASLGGARSHYIHSKTPAADARKILQDGEPGFTVIGIALDVCILPRIRGLRQIIVDPSADTVDFDDRIGECMATEQKLAMSLRMCQVWSMTRDDDPSKAIVCLFDIPSIAERPQPQRVPALDTAQLFHYIIDLARIWPGRELQHVPCPGPFGHPSRYFERVRRLRQCGLIECKDHNNTLKVSPKGVRGQTVARFAPFETNIHCLLLIASVASPEAFMSDRARYVLVRLAAIIAHDPTVLLLPPEMHTQSVQPQSTPTPSSDLGFDVEAPQNTLHAVDPVEAHIVLDRIDFWLEKLALPKTTMDIDELSTEDMGAIGLQLVRAFIYNIGIDENVFFVIYTELQRKPGNLGPRNITIVPDDAVYNALVEFAPGPGAPPDQAYQCSVVFLVIAYQASYQASYDIINPIIAA</sequence>
<dbReference type="Proteomes" id="UP000283895">
    <property type="component" value="Unassembled WGS sequence"/>
</dbReference>
<dbReference type="PROSITE" id="PS51257">
    <property type="entry name" value="PROKAR_LIPOPROTEIN"/>
    <property type="match status" value="1"/>
</dbReference>
<protein>
    <submittedName>
        <fullName evidence="1">Uncharacterized protein</fullName>
    </submittedName>
</protein>
<gene>
    <name evidence="1" type="ORF">VMCG_09484</name>
</gene>
<dbReference type="AlphaFoldDB" id="A0A423VFV3"/>
<keyword evidence="2" id="KW-1185">Reference proteome</keyword>
<comment type="caution">
    <text evidence="1">The sequence shown here is derived from an EMBL/GenBank/DDBJ whole genome shotgun (WGS) entry which is preliminary data.</text>
</comment>
<proteinExistence type="predicted"/>
<dbReference type="OrthoDB" id="10514860at2759"/>
<organism evidence="1 2">
    <name type="scientific">Cytospora schulzeri</name>
    <dbReference type="NCBI Taxonomy" id="448051"/>
    <lineage>
        <taxon>Eukaryota</taxon>
        <taxon>Fungi</taxon>
        <taxon>Dikarya</taxon>
        <taxon>Ascomycota</taxon>
        <taxon>Pezizomycotina</taxon>
        <taxon>Sordariomycetes</taxon>
        <taxon>Sordariomycetidae</taxon>
        <taxon>Diaporthales</taxon>
        <taxon>Cytosporaceae</taxon>
        <taxon>Cytospora</taxon>
    </lineage>
</organism>
<dbReference type="EMBL" id="LKEA01000067">
    <property type="protein sequence ID" value="ROV89821.1"/>
    <property type="molecule type" value="Genomic_DNA"/>
</dbReference>
<name>A0A423VFV3_9PEZI</name>
<evidence type="ECO:0000313" key="2">
    <source>
        <dbReference type="Proteomes" id="UP000283895"/>
    </source>
</evidence>
<evidence type="ECO:0000313" key="1">
    <source>
        <dbReference type="EMBL" id="ROV89821.1"/>
    </source>
</evidence>
<accession>A0A423VFV3</accession>